<evidence type="ECO:0000256" key="5">
    <source>
        <dbReference type="SAM" id="Phobius"/>
    </source>
</evidence>
<accession>A0A6S6WLE2</accession>
<evidence type="ECO:0000256" key="4">
    <source>
        <dbReference type="ARBA" id="ARBA00023136"/>
    </source>
</evidence>
<dbReference type="Gene3D" id="1.20.1540.10">
    <property type="entry name" value="Rhomboid-like"/>
    <property type="match status" value="1"/>
</dbReference>
<dbReference type="SUPFAM" id="SSF144091">
    <property type="entry name" value="Rhomboid-like"/>
    <property type="match status" value="1"/>
</dbReference>
<comment type="subcellular location">
    <subcellularLocation>
        <location evidence="1">Membrane</location>
        <topology evidence="1">Multi-pass membrane protein</topology>
    </subcellularLocation>
</comment>
<keyword evidence="8" id="KW-1185">Reference proteome</keyword>
<proteinExistence type="predicted"/>
<gene>
    <name evidence="7" type="ORF">PSI9734_00632</name>
</gene>
<feature type="domain" description="Peptidase S54 rhomboid" evidence="6">
    <location>
        <begin position="52"/>
        <end position="197"/>
    </location>
</feature>
<feature type="transmembrane region" description="Helical" evidence="5">
    <location>
        <begin position="148"/>
        <end position="168"/>
    </location>
</feature>
<feature type="transmembrane region" description="Helical" evidence="5">
    <location>
        <begin position="180"/>
        <end position="197"/>
    </location>
</feature>
<feature type="transmembrane region" description="Helical" evidence="5">
    <location>
        <begin position="117"/>
        <end position="136"/>
    </location>
</feature>
<organism evidence="7 8">
    <name type="scientific">Pseudidiomarina piscicola</name>
    <dbReference type="NCBI Taxonomy" id="2614830"/>
    <lineage>
        <taxon>Bacteria</taxon>
        <taxon>Pseudomonadati</taxon>
        <taxon>Pseudomonadota</taxon>
        <taxon>Gammaproteobacteria</taxon>
        <taxon>Alteromonadales</taxon>
        <taxon>Idiomarinaceae</taxon>
        <taxon>Pseudidiomarina</taxon>
    </lineage>
</organism>
<evidence type="ECO:0000313" key="8">
    <source>
        <dbReference type="Proteomes" id="UP000481517"/>
    </source>
</evidence>
<dbReference type="Pfam" id="PF01694">
    <property type="entry name" value="Rhomboid"/>
    <property type="match status" value="1"/>
</dbReference>
<feature type="transmembrane region" description="Helical" evidence="5">
    <location>
        <begin position="92"/>
        <end position="111"/>
    </location>
</feature>
<evidence type="ECO:0000256" key="3">
    <source>
        <dbReference type="ARBA" id="ARBA00022989"/>
    </source>
</evidence>
<dbReference type="InterPro" id="IPR022764">
    <property type="entry name" value="Peptidase_S54_rhomboid_dom"/>
</dbReference>
<dbReference type="AlphaFoldDB" id="A0A6S6WLE2"/>
<evidence type="ECO:0000313" key="7">
    <source>
        <dbReference type="EMBL" id="CAB0150064.1"/>
    </source>
</evidence>
<feature type="transmembrane region" description="Helical" evidence="5">
    <location>
        <begin position="62"/>
        <end position="85"/>
    </location>
</feature>
<sequence length="211" mass="23730">MQLVKSQFMSNKVQVIVCGFLLGLISVWAYYFQFEAAHFMADYDYEASLIWQQPWRLVTAHFLHLTTLHWLGNVLALVGLTLVFARHFSVRTFLNALLILTVGTSVILWLSGFDDRFVGLSAVNHGLLAMGILLEYKDATSPSQQRLMLVAGTILLLKLAAEWIGLWHSPIAAAGQVHDLWQLHGAGIISGILAWWLHNRHLARLAQLDTD</sequence>
<keyword evidence="2 5" id="KW-0812">Transmembrane</keyword>
<dbReference type="EMBL" id="CADCXY010000001">
    <property type="protein sequence ID" value="CAB0150064.1"/>
    <property type="molecule type" value="Genomic_DNA"/>
</dbReference>
<reference evidence="7 8" key="1">
    <citation type="submission" date="2020-02" db="EMBL/GenBank/DDBJ databases">
        <authorList>
            <person name="Rodrigo-Torres L."/>
            <person name="Arahal R. D."/>
            <person name="Lucena T."/>
        </authorList>
    </citation>
    <scope>NUCLEOTIDE SEQUENCE [LARGE SCALE GENOMIC DNA]</scope>
    <source>
        <strain evidence="7 8">CECT 9734</strain>
    </source>
</reference>
<evidence type="ECO:0000259" key="6">
    <source>
        <dbReference type="Pfam" id="PF01694"/>
    </source>
</evidence>
<dbReference type="GO" id="GO:0016020">
    <property type="term" value="C:membrane"/>
    <property type="evidence" value="ECO:0007669"/>
    <property type="project" value="UniProtKB-SubCell"/>
</dbReference>
<dbReference type="InterPro" id="IPR035952">
    <property type="entry name" value="Rhomboid-like_sf"/>
</dbReference>
<dbReference type="Proteomes" id="UP000481517">
    <property type="component" value="Unassembled WGS sequence"/>
</dbReference>
<evidence type="ECO:0000256" key="1">
    <source>
        <dbReference type="ARBA" id="ARBA00004141"/>
    </source>
</evidence>
<protein>
    <recommendedName>
        <fullName evidence="6">Peptidase S54 rhomboid domain-containing protein</fullName>
    </recommendedName>
</protein>
<name>A0A6S6WLE2_9GAMM</name>
<keyword evidence="3 5" id="KW-1133">Transmembrane helix</keyword>
<feature type="transmembrane region" description="Helical" evidence="5">
    <location>
        <begin position="12"/>
        <end position="31"/>
    </location>
</feature>
<evidence type="ECO:0000256" key="2">
    <source>
        <dbReference type="ARBA" id="ARBA00022692"/>
    </source>
</evidence>
<dbReference type="GO" id="GO:0004252">
    <property type="term" value="F:serine-type endopeptidase activity"/>
    <property type="evidence" value="ECO:0007669"/>
    <property type="project" value="InterPro"/>
</dbReference>
<keyword evidence="4 5" id="KW-0472">Membrane</keyword>